<evidence type="ECO:0000313" key="3">
    <source>
        <dbReference type="Proteomes" id="UP000514509"/>
    </source>
</evidence>
<reference evidence="2 3" key="1">
    <citation type="submission" date="2020-08" db="EMBL/GenBank/DDBJ databases">
        <title>Adhaeribacter dokdonensis sp. nov., isolated from the rhizosphere of Elymus tsukushiensis, a plant native to the Dokdo Islands, Republic of Korea.</title>
        <authorList>
            <person name="Ghim S.Y."/>
        </authorList>
    </citation>
    <scope>NUCLEOTIDE SEQUENCE [LARGE SCALE GENOMIC DNA]</scope>
    <source>
        <strain evidence="2 3">KUDC8001</strain>
        <plasmid evidence="2 3">unnamed</plasmid>
    </source>
</reference>
<dbReference type="EMBL" id="CP055152">
    <property type="protein sequence ID" value="QMU26554.1"/>
    <property type="molecule type" value="Genomic_DNA"/>
</dbReference>
<sequence length="147" mass="16207">MRTLKHFSSFLILLLLLVGCGKNNDDPTPTTSTATFRVDVTQTGDYQKFTRIITIAGGDFKYRDTTDPVPAVLLGDNLNTASFSVEAPNVEELSISTMTGFSPVETGPAAMTLKFSVYKNDTLLEEKVFTYTEATKDKSEELIYMAN</sequence>
<protein>
    <submittedName>
        <fullName evidence="2">Beta-barrel fold lipoprotein</fullName>
    </submittedName>
</protein>
<keyword evidence="3" id="KW-1185">Reference proteome</keyword>
<proteinExistence type="predicted"/>
<evidence type="ECO:0000256" key="1">
    <source>
        <dbReference type="SAM" id="SignalP"/>
    </source>
</evidence>
<keyword evidence="1" id="KW-0732">Signal</keyword>
<feature type="chain" id="PRO_5029782827" evidence="1">
    <location>
        <begin position="25"/>
        <end position="147"/>
    </location>
</feature>
<dbReference type="Proteomes" id="UP000514509">
    <property type="component" value="Plasmid unnamed"/>
</dbReference>
<feature type="signal peptide" evidence="1">
    <location>
        <begin position="1"/>
        <end position="24"/>
    </location>
</feature>
<organism evidence="2 3">
    <name type="scientific">Adhaeribacter radiodurans</name>
    <dbReference type="NCBI Taxonomy" id="2745197"/>
    <lineage>
        <taxon>Bacteria</taxon>
        <taxon>Pseudomonadati</taxon>
        <taxon>Bacteroidota</taxon>
        <taxon>Cytophagia</taxon>
        <taxon>Cytophagales</taxon>
        <taxon>Hymenobacteraceae</taxon>
        <taxon>Adhaeribacter</taxon>
    </lineage>
</organism>
<keyword evidence="2" id="KW-0449">Lipoprotein</keyword>
<keyword evidence="2" id="KW-0614">Plasmid</keyword>
<dbReference type="Pfam" id="PF14466">
    <property type="entry name" value="PLCC"/>
    <property type="match status" value="1"/>
</dbReference>
<gene>
    <name evidence="2" type="ORF">HUW48_00340</name>
</gene>
<dbReference type="KEGG" id="add:HUW48_00340"/>
<evidence type="ECO:0000313" key="2">
    <source>
        <dbReference type="EMBL" id="QMU26554.1"/>
    </source>
</evidence>
<dbReference type="AlphaFoldDB" id="A0A7L7L193"/>
<name>A0A7L7L193_9BACT</name>
<geneLocation type="plasmid" evidence="2 3">
    <name>unnamed</name>
</geneLocation>
<accession>A0A7L7L193</accession>
<dbReference type="InterPro" id="IPR025219">
    <property type="entry name" value="PLCC"/>
</dbReference>
<dbReference type="PROSITE" id="PS51257">
    <property type="entry name" value="PROKAR_LIPOPROTEIN"/>
    <property type="match status" value="1"/>
</dbReference>
<dbReference type="RefSeq" id="WP_182411375.1">
    <property type="nucleotide sequence ID" value="NZ_CP055152.1"/>
</dbReference>